<evidence type="ECO:0000313" key="3">
    <source>
        <dbReference type="Proteomes" id="UP000182826"/>
    </source>
</evidence>
<dbReference type="InterPro" id="IPR011083">
    <property type="entry name" value="Phage_tail_collar_dom"/>
</dbReference>
<dbReference type="AlphaFoldDB" id="A0A1J7CF38"/>
<dbReference type="OrthoDB" id="9810174at2"/>
<reference evidence="2 3" key="1">
    <citation type="submission" date="2016-10" db="EMBL/GenBank/DDBJ databases">
        <title>Draft Genome Sequence of Rhizobacteria Flavobacterium johnsoniae CI04.</title>
        <authorList>
            <person name="Bravo J.I."/>
            <person name="Lozano G.L."/>
            <person name="Handelsman J."/>
        </authorList>
    </citation>
    <scope>NUCLEOTIDE SEQUENCE [LARGE SCALE GENOMIC DNA]</scope>
    <source>
        <strain evidence="2 3">CI04</strain>
    </source>
</reference>
<evidence type="ECO:0000313" key="2">
    <source>
        <dbReference type="EMBL" id="OIV40148.1"/>
    </source>
</evidence>
<evidence type="ECO:0000259" key="1">
    <source>
        <dbReference type="Pfam" id="PF07484"/>
    </source>
</evidence>
<accession>A0A1J7CF38</accession>
<organism evidence="2 3">
    <name type="scientific">Flavobacterium johnsoniae</name>
    <name type="common">Cytophaga johnsonae</name>
    <dbReference type="NCBI Taxonomy" id="986"/>
    <lineage>
        <taxon>Bacteria</taxon>
        <taxon>Pseudomonadati</taxon>
        <taxon>Bacteroidota</taxon>
        <taxon>Flavobacteriia</taxon>
        <taxon>Flavobacteriales</taxon>
        <taxon>Flavobacteriaceae</taxon>
        <taxon>Flavobacterium</taxon>
    </lineage>
</organism>
<dbReference type="RefSeq" id="WP_071638272.1">
    <property type="nucleotide sequence ID" value="NZ_MLFK01000010.1"/>
</dbReference>
<proteinExistence type="predicted"/>
<dbReference type="Proteomes" id="UP000182826">
    <property type="component" value="Unassembled WGS sequence"/>
</dbReference>
<dbReference type="SUPFAM" id="SSF88874">
    <property type="entry name" value="Receptor-binding domain of short tail fibre protein gp12"/>
    <property type="match status" value="1"/>
</dbReference>
<dbReference type="Pfam" id="PF07484">
    <property type="entry name" value="Collar"/>
    <property type="match status" value="1"/>
</dbReference>
<protein>
    <submittedName>
        <fullName evidence="2">Phage tail protein</fullName>
    </submittedName>
</protein>
<dbReference type="InterPro" id="IPR037053">
    <property type="entry name" value="Phage_tail_collar_dom_sf"/>
</dbReference>
<dbReference type="EMBL" id="MLFK01000010">
    <property type="protein sequence ID" value="OIV40148.1"/>
    <property type="molecule type" value="Genomic_DNA"/>
</dbReference>
<sequence>MEGYISEIRIFGGNFAPRGWAFCNGAQISIANNEALYTLIGTTYGGDGQSTFNLPDLRGRVPVGTGQAPGLPNIVLGQIGGAETNSMTINSMPSHNHIVAGTLTIPVHKGAGNTGAPANNILAGLTNAYTTSAPDNNLKPESAAVTLSNTGTGLPFTITQPYLVTNYIICTEGIFPSRN</sequence>
<name>A0A1J7CF38_FLAJO</name>
<gene>
    <name evidence="2" type="ORF">BKM63_19555</name>
</gene>
<comment type="caution">
    <text evidence="2">The sequence shown here is derived from an EMBL/GenBank/DDBJ whole genome shotgun (WGS) entry which is preliminary data.</text>
</comment>
<dbReference type="Gene3D" id="3.90.1340.10">
    <property type="entry name" value="Phage tail collar domain"/>
    <property type="match status" value="1"/>
</dbReference>
<keyword evidence="3" id="KW-1185">Reference proteome</keyword>
<feature type="domain" description="Phage tail collar" evidence="1">
    <location>
        <begin position="7"/>
        <end position="62"/>
    </location>
</feature>